<evidence type="ECO:0000259" key="2">
    <source>
        <dbReference type="PROSITE" id="PS51718"/>
    </source>
</evidence>
<dbReference type="PANTHER" id="PTHR11566">
    <property type="entry name" value="DYNAMIN"/>
    <property type="match status" value="1"/>
</dbReference>
<feature type="domain" description="Dynamin-type G" evidence="2">
    <location>
        <begin position="61"/>
        <end position="349"/>
    </location>
</feature>
<dbReference type="Pfam" id="PF00350">
    <property type="entry name" value="Dynamin_N"/>
    <property type="match status" value="1"/>
</dbReference>
<dbReference type="PROSITE" id="PS51718">
    <property type="entry name" value="G_DYNAMIN_2"/>
    <property type="match status" value="1"/>
</dbReference>
<dbReference type="EMBL" id="JBFXLQ010000037">
    <property type="protein sequence ID" value="KAL2864782.1"/>
    <property type="molecule type" value="Genomic_DNA"/>
</dbReference>
<dbReference type="InterPro" id="IPR022812">
    <property type="entry name" value="Dynamin"/>
</dbReference>
<evidence type="ECO:0000259" key="1">
    <source>
        <dbReference type="PROSITE" id="PS51388"/>
    </source>
</evidence>
<dbReference type="PROSITE" id="PS51388">
    <property type="entry name" value="GED"/>
    <property type="match status" value="1"/>
</dbReference>
<dbReference type="SUPFAM" id="SSF52540">
    <property type="entry name" value="P-loop containing nucleoside triphosphate hydrolases"/>
    <property type="match status" value="1"/>
</dbReference>
<organism evidence="3 4">
    <name type="scientific">Aspergillus lucknowensis</name>
    <dbReference type="NCBI Taxonomy" id="176173"/>
    <lineage>
        <taxon>Eukaryota</taxon>
        <taxon>Fungi</taxon>
        <taxon>Dikarya</taxon>
        <taxon>Ascomycota</taxon>
        <taxon>Pezizomycotina</taxon>
        <taxon>Eurotiomycetes</taxon>
        <taxon>Eurotiomycetidae</taxon>
        <taxon>Eurotiales</taxon>
        <taxon>Aspergillaceae</taxon>
        <taxon>Aspergillus</taxon>
        <taxon>Aspergillus subgen. Nidulantes</taxon>
    </lineage>
</organism>
<proteinExistence type="predicted"/>
<gene>
    <name evidence="3" type="ORF">BJX67DRAFT_373613</name>
</gene>
<dbReference type="CDD" id="cd08771">
    <property type="entry name" value="DLP_1"/>
    <property type="match status" value="1"/>
</dbReference>
<dbReference type="InterPro" id="IPR027417">
    <property type="entry name" value="P-loop_NTPase"/>
</dbReference>
<comment type="caution">
    <text evidence="3">The sequence shown here is derived from an EMBL/GenBank/DDBJ whole genome shotgun (WGS) entry which is preliminary data.</text>
</comment>
<keyword evidence="4" id="KW-1185">Reference proteome</keyword>
<name>A0ABR4LK76_9EURO</name>
<feature type="domain" description="GED" evidence="1">
    <location>
        <begin position="627"/>
        <end position="714"/>
    </location>
</feature>
<dbReference type="InterPro" id="IPR045063">
    <property type="entry name" value="Dynamin_N"/>
</dbReference>
<keyword evidence="3" id="KW-0378">Hydrolase</keyword>
<dbReference type="GO" id="GO:0016787">
    <property type="term" value="F:hydrolase activity"/>
    <property type="evidence" value="ECO:0007669"/>
    <property type="project" value="UniProtKB-KW"/>
</dbReference>
<dbReference type="GeneID" id="98146494"/>
<protein>
    <submittedName>
        <fullName evidence="3">P-loop containing nucleoside triphosphate hydrolase protein</fullName>
    </submittedName>
</protein>
<dbReference type="RefSeq" id="XP_070883761.1">
    <property type="nucleotide sequence ID" value="XM_071031422.1"/>
</dbReference>
<dbReference type="InterPro" id="IPR030381">
    <property type="entry name" value="G_DYNAMIN_dom"/>
</dbReference>
<sequence>MWQAGAMLGAARSSVTRALERSKDKVRYDYLQQYSLSTYQLANPALLEKIDKLFAYNIGEYISLPQLVVVGEQSSGKSSVLEGLTKIAFPRDSRLCTQYITQILFRRNLQMTDRKITASIVPGPDTAPERGRLLRDWHDLDTQSFTQIMAEVQQLICLSLIAGDGLPAFSSDVLRLEIQGPDEEHLSVIDVPGTFENTTPGVTTKEDKAMMDHLVLNYMNNPRSIILAVIPANMDVATQKVDQTARDIDPEGLRTLRVLTKPDHEDKGAEQTMVSLINGSSSQSELGLVLVQNLGRSKLQEGTVDQDKAEKAFSHSSPWSSVDPQKFGIQALKTRLQELLTSNKLKAAKNAMHSLSAEREEPGQQRTYLLDIITRFQQITQNALTTNYGISDEFDKYPEIRLATLVVTWDSKFGEDMAAYGHKHEFDSEKHPINLPDKNELADNMPHPLTEEVDHEEKQTIQTRKLTTCPELEEVIPEQLPVTYPVKGQIEPWIKSLYLSSRGFEIGTISPTLLPPIMKTQSSSRPAIAHGYIADVITMVHKFILRALELACPEPKVRTRLLTVTMDDLLAKYSRALGQVDFLLRIERTGRPNTLNKRLAKNLHIWYAAILANWILIYLGNYMDWIVLELHNTLKAYYEVALDRFVDTVYMQAADFFLVMGEESPKSLFLSSFVSGLTEGQLERIAGEDVGLKRRRTQLKKEIQELEMGRSILI</sequence>
<dbReference type="InterPro" id="IPR020850">
    <property type="entry name" value="GED_dom"/>
</dbReference>
<dbReference type="PRINTS" id="PR00195">
    <property type="entry name" value="DYNAMIN"/>
</dbReference>
<dbReference type="InterPro" id="IPR001401">
    <property type="entry name" value="Dynamin_GTPase"/>
</dbReference>
<dbReference type="SMART" id="SM00053">
    <property type="entry name" value="DYNc"/>
    <property type="match status" value="1"/>
</dbReference>
<evidence type="ECO:0000313" key="4">
    <source>
        <dbReference type="Proteomes" id="UP001610432"/>
    </source>
</evidence>
<dbReference type="PANTHER" id="PTHR11566:SF215">
    <property type="entry name" value="DYNAMIN GTPASE"/>
    <property type="match status" value="1"/>
</dbReference>
<evidence type="ECO:0000313" key="3">
    <source>
        <dbReference type="EMBL" id="KAL2864782.1"/>
    </source>
</evidence>
<dbReference type="Gene3D" id="3.40.50.300">
    <property type="entry name" value="P-loop containing nucleotide triphosphate hydrolases"/>
    <property type="match status" value="1"/>
</dbReference>
<dbReference type="Proteomes" id="UP001610432">
    <property type="component" value="Unassembled WGS sequence"/>
</dbReference>
<reference evidence="3 4" key="1">
    <citation type="submission" date="2024-07" db="EMBL/GenBank/DDBJ databases">
        <title>Section-level genome sequencing and comparative genomics of Aspergillus sections Usti and Cavernicolus.</title>
        <authorList>
            <consortium name="Lawrence Berkeley National Laboratory"/>
            <person name="Nybo J.L."/>
            <person name="Vesth T.C."/>
            <person name="Theobald S."/>
            <person name="Frisvad J.C."/>
            <person name="Larsen T.O."/>
            <person name="Kjaerboelling I."/>
            <person name="Rothschild-Mancinelli K."/>
            <person name="Lyhne E.K."/>
            <person name="Kogle M.E."/>
            <person name="Barry K."/>
            <person name="Clum A."/>
            <person name="Na H."/>
            <person name="Ledsgaard L."/>
            <person name="Lin J."/>
            <person name="Lipzen A."/>
            <person name="Kuo A."/>
            <person name="Riley R."/>
            <person name="Mondo S."/>
            <person name="Labutti K."/>
            <person name="Haridas S."/>
            <person name="Pangalinan J."/>
            <person name="Salamov A.A."/>
            <person name="Simmons B.A."/>
            <person name="Magnuson J.K."/>
            <person name="Chen J."/>
            <person name="Drula E."/>
            <person name="Henrissat B."/>
            <person name="Wiebenga A."/>
            <person name="Lubbers R.J."/>
            <person name="Gomes A.C."/>
            <person name="Macurrencykelacurrency M.R."/>
            <person name="Stajich J."/>
            <person name="Grigoriev I.V."/>
            <person name="Mortensen U.H."/>
            <person name="De Vries R.P."/>
            <person name="Baker S.E."/>
            <person name="Andersen M.R."/>
        </authorList>
    </citation>
    <scope>NUCLEOTIDE SEQUENCE [LARGE SCALE GENOMIC DNA]</scope>
    <source>
        <strain evidence="3 4">CBS 449.75</strain>
    </source>
</reference>
<accession>A0ABR4LK76</accession>